<dbReference type="Pfam" id="PF08622">
    <property type="entry name" value="Svf1"/>
    <property type="match status" value="1"/>
</dbReference>
<organism evidence="6 7">
    <name type="scientific">Basidiobolus ranarum</name>
    <dbReference type="NCBI Taxonomy" id="34480"/>
    <lineage>
        <taxon>Eukaryota</taxon>
        <taxon>Fungi</taxon>
        <taxon>Fungi incertae sedis</taxon>
        <taxon>Zoopagomycota</taxon>
        <taxon>Entomophthoromycotina</taxon>
        <taxon>Basidiobolomycetes</taxon>
        <taxon>Basidiobolales</taxon>
        <taxon>Basidiobolaceae</taxon>
        <taxon>Basidiobolus</taxon>
    </lineage>
</organism>
<keyword evidence="7" id="KW-1185">Reference proteome</keyword>
<dbReference type="InterPro" id="IPR013931">
    <property type="entry name" value="Svf1-like_N"/>
</dbReference>
<dbReference type="Pfam" id="PF17187">
    <property type="entry name" value="Svf1_C"/>
    <property type="match status" value="1"/>
</dbReference>
<feature type="domain" description="Svf1-like C-terminal" evidence="5">
    <location>
        <begin position="193"/>
        <end position="352"/>
    </location>
</feature>
<comment type="subcellular location">
    <subcellularLocation>
        <location evidence="1">Cytoplasm</location>
    </subcellularLocation>
</comment>
<dbReference type="InterPro" id="IPR033394">
    <property type="entry name" value="Svf1-like_C"/>
</dbReference>
<dbReference type="EMBL" id="JASJQH010007326">
    <property type="protein sequence ID" value="KAK9710683.1"/>
    <property type="molecule type" value="Genomic_DNA"/>
</dbReference>
<evidence type="ECO:0000256" key="3">
    <source>
        <dbReference type="ARBA" id="ARBA00022490"/>
    </source>
</evidence>
<evidence type="ECO:0000313" key="7">
    <source>
        <dbReference type="Proteomes" id="UP001479436"/>
    </source>
</evidence>
<comment type="similarity">
    <text evidence="2">Belongs to the SVF1 family.</text>
</comment>
<name>A0ABR2VYV6_9FUNG</name>
<keyword evidence="3" id="KW-0963">Cytoplasm</keyword>
<accession>A0ABR2VYV6</accession>
<evidence type="ECO:0000256" key="2">
    <source>
        <dbReference type="ARBA" id="ARBA00009069"/>
    </source>
</evidence>
<dbReference type="PANTHER" id="PTHR47107:SF1">
    <property type="entry name" value="CERAMIDE-BINDING PROTEIN SVF1-RELATED"/>
    <property type="match status" value="1"/>
</dbReference>
<evidence type="ECO:0000313" key="6">
    <source>
        <dbReference type="EMBL" id="KAK9710683.1"/>
    </source>
</evidence>
<dbReference type="Proteomes" id="UP001479436">
    <property type="component" value="Unassembled WGS sequence"/>
</dbReference>
<evidence type="ECO:0000259" key="4">
    <source>
        <dbReference type="Pfam" id="PF08622"/>
    </source>
</evidence>
<dbReference type="SUPFAM" id="SSF159245">
    <property type="entry name" value="AttH-like"/>
    <property type="match status" value="1"/>
</dbReference>
<evidence type="ECO:0000259" key="5">
    <source>
        <dbReference type="Pfam" id="PF17187"/>
    </source>
</evidence>
<proteinExistence type="inferred from homology"/>
<reference evidence="6 7" key="1">
    <citation type="submission" date="2023-04" db="EMBL/GenBank/DDBJ databases">
        <title>Genome of Basidiobolus ranarum AG-B5.</title>
        <authorList>
            <person name="Stajich J.E."/>
            <person name="Carter-House D."/>
            <person name="Gryganskyi A."/>
        </authorList>
    </citation>
    <scope>NUCLEOTIDE SEQUENCE [LARGE SCALE GENOMIC DNA]</scope>
    <source>
        <strain evidence="6 7">AG-B5</strain>
    </source>
</reference>
<sequence>MSSPLYLACDLAEKKGIPIASQLGCQDLKWTLAGGSATESATFYIKLDDGGALFVQLAHSSIGLSPTIQTTAQYFSGGIHKFETANRSSRTFKVSADKSSASVEGLSITNNPENPGLDVKATLKSLSVEFKFSIIDSGFQIGEGKTFFREINPTNFICHQSFPKGSIKGTITFDGETRQISGHGYYIHAVLSMKPHEVATKCNLITLQSGDNALSLLHFDTPKCFNNVPVTQSSLILNNKLVAVTVKNTARYVTTKVDPENGYEVPTEVQYTMDGDTLDGQPFHCEASIKLNNLLTKVDVLRELPYILRKLIQYLFTKPYVYQYFDDAEVVATVGDEQVTFGGKAFFECSFLN</sequence>
<protein>
    <submittedName>
        <fullName evidence="6">Cell survival pathways protein</fullName>
    </submittedName>
</protein>
<feature type="domain" description="Svf1-like N-terminal" evidence="4">
    <location>
        <begin position="38"/>
        <end position="190"/>
    </location>
</feature>
<dbReference type="PANTHER" id="PTHR47107">
    <property type="entry name" value="SVF1-LIKE PROTEIN YDR222W-RELATED"/>
    <property type="match status" value="1"/>
</dbReference>
<evidence type="ECO:0000256" key="1">
    <source>
        <dbReference type="ARBA" id="ARBA00004496"/>
    </source>
</evidence>
<comment type="caution">
    <text evidence="6">The sequence shown here is derived from an EMBL/GenBank/DDBJ whole genome shotgun (WGS) entry which is preliminary data.</text>
</comment>
<gene>
    <name evidence="6" type="primary">SVF1_3</name>
    <name evidence="6" type="ORF">K7432_008273</name>
</gene>
<dbReference type="InterPro" id="IPR051385">
    <property type="entry name" value="Ceramide-binding_SVF1"/>
</dbReference>